<dbReference type="AlphaFoldDB" id="A0A833R8Z0"/>
<dbReference type="PANTHER" id="PTHR31579">
    <property type="entry name" value="OS03G0796600 PROTEIN"/>
    <property type="match status" value="1"/>
</dbReference>
<dbReference type="OrthoDB" id="548115at2759"/>
<proteinExistence type="predicted"/>
<dbReference type="PANTHER" id="PTHR31579:SF84">
    <property type="entry name" value="F21O3.6 PROTEIN"/>
    <property type="match status" value="1"/>
</dbReference>
<sequence>MEITTKPKRVTGPLCSAARARLTGASTGYSSSSGSEHEAATCLSRLVQAFLEIDNEESDARDCSREESDGGDESGTCRTDCAELIRGLLDPAAETDPFRIRLASTVRNASEAEKALRWEKPGLFRRAVMGRLRNLGFDAGICKSRWETAGGLTGGSHEYLDVVFNQNRYIVEPEFSTGIEVARATEEYRRIVKAVPDVVVAKADLIGQAVRLVAEAARRSLRESGMHVPPWRKSRYMLAKWLGPYKRSTSVLMGPISGAEVKCRVVGFPPAAAVEGFRLVQAARMR</sequence>
<keyword evidence="2" id="KW-1185">Reference proteome</keyword>
<evidence type="ECO:0000313" key="2">
    <source>
        <dbReference type="Proteomes" id="UP000623129"/>
    </source>
</evidence>
<gene>
    <name evidence="1" type="ORF">FCM35_KLT17811</name>
</gene>
<organism evidence="1 2">
    <name type="scientific">Carex littledalei</name>
    <dbReference type="NCBI Taxonomy" id="544730"/>
    <lineage>
        <taxon>Eukaryota</taxon>
        <taxon>Viridiplantae</taxon>
        <taxon>Streptophyta</taxon>
        <taxon>Embryophyta</taxon>
        <taxon>Tracheophyta</taxon>
        <taxon>Spermatophyta</taxon>
        <taxon>Magnoliopsida</taxon>
        <taxon>Liliopsida</taxon>
        <taxon>Poales</taxon>
        <taxon>Cyperaceae</taxon>
        <taxon>Cyperoideae</taxon>
        <taxon>Cariceae</taxon>
        <taxon>Carex</taxon>
        <taxon>Carex subgen. Euthyceras</taxon>
    </lineage>
</organism>
<dbReference type="Proteomes" id="UP000623129">
    <property type="component" value="Unassembled WGS sequence"/>
</dbReference>
<dbReference type="Pfam" id="PF04720">
    <property type="entry name" value="PDDEXK_6"/>
    <property type="match status" value="1"/>
</dbReference>
<reference evidence="1" key="1">
    <citation type="submission" date="2020-01" db="EMBL/GenBank/DDBJ databases">
        <title>Genome sequence of Kobresia littledalei, the first chromosome-level genome in the family Cyperaceae.</title>
        <authorList>
            <person name="Qu G."/>
        </authorList>
    </citation>
    <scope>NUCLEOTIDE SEQUENCE</scope>
    <source>
        <strain evidence="1">C.B.Clarke</strain>
        <tissue evidence="1">Leaf</tissue>
    </source>
</reference>
<dbReference type="InterPro" id="IPR006502">
    <property type="entry name" value="PDDEXK-like"/>
</dbReference>
<evidence type="ECO:0000313" key="1">
    <source>
        <dbReference type="EMBL" id="KAF3337224.1"/>
    </source>
</evidence>
<dbReference type="EMBL" id="SWLB01000006">
    <property type="protein sequence ID" value="KAF3337224.1"/>
    <property type="molecule type" value="Genomic_DNA"/>
</dbReference>
<protein>
    <recommendedName>
        <fullName evidence="3">DUF506 family protein</fullName>
    </recommendedName>
</protein>
<name>A0A833R8Z0_9POAL</name>
<dbReference type="NCBIfam" id="TIGR01615">
    <property type="entry name" value="A_thal_3542"/>
    <property type="match status" value="1"/>
</dbReference>
<evidence type="ECO:0008006" key="3">
    <source>
        <dbReference type="Google" id="ProtNLM"/>
    </source>
</evidence>
<comment type="caution">
    <text evidence="1">The sequence shown here is derived from an EMBL/GenBank/DDBJ whole genome shotgun (WGS) entry which is preliminary data.</text>
</comment>
<accession>A0A833R8Z0</accession>